<keyword evidence="6 10" id="KW-0407">Ion channel</keyword>
<dbReference type="PANTHER" id="PTHR28259">
    <property type="entry name" value="FLUORIDE EXPORT PROTEIN 1-RELATED"/>
    <property type="match status" value="1"/>
</dbReference>
<evidence type="ECO:0000256" key="7">
    <source>
        <dbReference type="ARBA" id="ARBA00035120"/>
    </source>
</evidence>
<feature type="binding site" evidence="10">
    <location>
        <position position="76"/>
    </location>
    <ligand>
        <name>Na(+)</name>
        <dbReference type="ChEBI" id="CHEBI:29101"/>
        <note>structural</note>
    </ligand>
</feature>
<keyword evidence="10" id="KW-0479">Metal-binding</keyword>
<reference evidence="11 12" key="1">
    <citation type="submission" date="2022-04" db="EMBL/GenBank/DDBJ databases">
        <title>Leucobacter sp. isolated from rhizosphere of garlic.</title>
        <authorList>
            <person name="Won M."/>
            <person name="Lee C.-M."/>
            <person name="Woen H.-Y."/>
            <person name="Kwon S.-W."/>
        </authorList>
    </citation>
    <scope>NUCLEOTIDE SEQUENCE [LARGE SCALE GENOMIC DNA]</scope>
    <source>
        <strain evidence="11 12">H21R-40</strain>
    </source>
</reference>
<protein>
    <recommendedName>
        <fullName evidence="10">Fluoride-specific ion channel FluC</fullName>
    </recommendedName>
</protein>
<evidence type="ECO:0000313" key="11">
    <source>
        <dbReference type="EMBL" id="UOQ58416.1"/>
    </source>
</evidence>
<dbReference type="PANTHER" id="PTHR28259:SF1">
    <property type="entry name" value="FLUORIDE EXPORT PROTEIN 1-RELATED"/>
    <property type="match status" value="1"/>
</dbReference>
<feature type="transmembrane region" description="Helical" evidence="10">
    <location>
        <begin position="95"/>
        <end position="118"/>
    </location>
</feature>
<comment type="similarity">
    <text evidence="7 10">Belongs to the fluoride channel Fluc/FEX (TC 1.A.43) family.</text>
</comment>
<dbReference type="RefSeq" id="WP_244693643.1">
    <property type="nucleotide sequence ID" value="NZ_CP095044.1"/>
</dbReference>
<keyword evidence="5 10" id="KW-0472">Membrane</keyword>
<accession>A0ABY4FQ80</accession>
<comment type="activity regulation">
    <text evidence="10">Na(+) is not transported, but it plays an essential structural role and its presence is essential for fluoride channel function.</text>
</comment>
<dbReference type="Pfam" id="PF02537">
    <property type="entry name" value="CRCB"/>
    <property type="match status" value="1"/>
</dbReference>
<comment type="subcellular location">
    <subcellularLocation>
        <location evidence="1 10">Cell membrane</location>
        <topology evidence="1 10">Multi-pass membrane protein</topology>
    </subcellularLocation>
</comment>
<name>A0ABY4FQ80_9MICO</name>
<keyword evidence="12" id="KW-1185">Reference proteome</keyword>
<dbReference type="EMBL" id="CP095045">
    <property type="protein sequence ID" value="UOQ58416.1"/>
    <property type="molecule type" value="Genomic_DNA"/>
</dbReference>
<evidence type="ECO:0000256" key="8">
    <source>
        <dbReference type="ARBA" id="ARBA00035585"/>
    </source>
</evidence>
<feature type="transmembrane region" description="Helical" evidence="10">
    <location>
        <begin position="6"/>
        <end position="24"/>
    </location>
</feature>
<feature type="transmembrane region" description="Helical" evidence="10">
    <location>
        <begin position="63"/>
        <end position="83"/>
    </location>
</feature>
<evidence type="ECO:0000256" key="4">
    <source>
        <dbReference type="ARBA" id="ARBA00022989"/>
    </source>
</evidence>
<keyword evidence="4 10" id="KW-1133">Transmembrane helix</keyword>
<evidence type="ECO:0000313" key="12">
    <source>
        <dbReference type="Proteomes" id="UP000831786"/>
    </source>
</evidence>
<feature type="transmembrane region" description="Helical" evidence="10">
    <location>
        <begin position="36"/>
        <end position="57"/>
    </location>
</feature>
<evidence type="ECO:0000256" key="3">
    <source>
        <dbReference type="ARBA" id="ARBA00022692"/>
    </source>
</evidence>
<gene>
    <name evidence="10" type="primary">fluC</name>
    <name evidence="10" type="synonym">crcB</name>
    <name evidence="11" type="ORF">MUN78_06165</name>
</gene>
<keyword evidence="3 10" id="KW-0812">Transmembrane</keyword>
<keyword evidence="10" id="KW-0406">Ion transport</keyword>
<sequence length="124" mass="12403">MSGALLAFGIAVAGGLGAALRHLVDSGLPDRVRARFPWGILLVNLSGSLVLGILTGLALDQRILAVLATGLLGGYTTFSTASLDTVRLLLARRIGAALANGLGVLLAATALAGCGMLLGAQLRG</sequence>
<keyword evidence="10" id="KW-0915">Sodium</keyword>
<feature type="binding site" evidence="10">
    <location>
        <position position="73"/>
    </location>
    <ligand>
        <name>Na(+)</name>
        <dbReference type="ChEBI" id="CHEBI:29101"/>
        <note>structural</note>
    </ligand>
</feature>
<evidence type="ECO:0000256" key="6">
    <source>
        <dbReference type="ARBA" id="ARBA00023303"/>
    </source>
</evidence>
<keyword evidence="2 10" id="KW-1003">Cell membrane</keyword>
<dbReference type="HAMAP" id="MF_00454">
    <property type="entry name" value="FluC"/>
    <property type="match status" value="1"/>
</dbReference>
<evidence type="ECO:0000256" key="10">
    <source>
        <dbReference type="HAMAP-Rule" id="MF_00454"/>
    </source>
</evidence>
<comment type="function">
    <text evidence="9 10">Fluoride-specific ion channel. Important for reducing fluoride concentration in the cell, thus reducing its toxicity.</text>
</comment>
<keyword evidence="10" id="KW-0813">Transport</keyword>
<dbReference type="InterPro" id="IPR003691">
    <property type="entry name" value="FluC"/>
</dbReference>
<dbReference type="Proteomes" id="UP000831786">
    <property type="component" value="Chromosome"/>
</dbReference>
<evidence type="ECO:0000256" key="9">
    <source>
        <dbReference type="ARBA" id="ARBA00049940"/>
    </source>
</evidence>
<comment type="catalytic activity">
    <reaction evidence="8">
        <text>fluoride(in) = fluoride(out)</text>
        <dbReference type="Rhea" id="RHEA:76159"/>
        <dbReference type="ChEBI" id="CHEBI:17051"/>
    </reaction>
    <physiologicalReaction direction="left-to-right" evidence="8">
        <dbReference type="Rhea" id="RHEA:76160"/>
    </physiologicalReaction>
</comment>
<organism evidence="11 12">
    <name type="scientific">Leucobacter allii</name>
    <dbReference type="NCBI Taxonomy" id="2932247"/>
    <lineage>
        <taxon>Bacteria</taxon>
        <taxon>Bacillati</taxon>
        <taxon>Actinomycetota</taxon>
        <taxon>Actinomycetes</taxon>
        <taxon>Micrococcales</taxon>
        <taxon>Microbacteriaceae</taxon>
        <taxon>Leucobacter</taxon>
    </lineage>
</organism>
<evidence type="ECO:0000256" key="1">
    <source>
        <dbReference type="ARBA" id="ARBA00004651"/>
    </source>
</evidence>
<evidence type="ECO:0000256" key="2">
    <source>
        <dbReference type="ARBA" id="ARBA00022475"/>
    </source>
</evidence>
<evidence type="ECO:0000256" key="5">
    <source>
        <dbReference type="ARBA" id="ARBA00023136"/>
    </source>
</evidence>
<proteinExistence type="inferred from homology"/>